<evidence type="ECO:0000256" key="1">
    <source>
        <dbReference type="SAM" id="MobiDB-lite"/>
    </source>
</evidence>
<gene>
    <name evidence="2" type="ORF">BO71DRAFT_192635</name>
</gene>
<accession>A0A319DZ82</accession>
<feature type="compositionally biased region" description="Basic and acidic residues" evidence="1">
    <location>
        <begin position="113"/>
        <end position="152"/>
    </location>
</feature>
<sequence length="152" mass="17213">MRTDYLDRGGGEGVIIIHSAMDAERDADRLLKDGRTLAEGSPGKGSFVVSTRTGPGHDADGETVKQPPRMGSDRQSVRTVGLAGEGPGQAWHARWLRDGSSRGRAWTGAAGQRRGERERERERQRKKEERRVKSHSRQRERERERKRERQSE</sequence>
<dbReference type="VEuPathDB" id="FungiDB:BO71DRAFT_192635"/>
<feature type="region of interest" description="Disordered" evidence="1">
    <location>
        <begin position="34"/>
        <end position="152"/>
    </location>
</feature>
<evidence type="ECO:0000313" key="3">
    <source>
        <dbReference type="Proteomes" id="UP000247810"/>
    </source>
</evidence>
<dbReference type="Proteomes" id="UP000247810">
    <property type="component" value="Unassembled WGS sequence"/>
</dbReference>
<proteinExistence type="predicted"/>
<dbReference type="EMBL" id="KZ825801">
    <property type="protein sequence ID" value="PYH99517.1"/>
    <property type="molecule type" value="Genomic_DNA"/>
</dbReference>
<protein>
    <submittedName>
        <fullName evidence="2">Uncharacterized protein</fullName>
    </submittedName>
</protein>
<organism evidence="2 3">
    <name type="scientific">Aspergillus ellipticus CBS 707.79</name>
    <dbReference type="NCBI Taxonomy" id="1448320"/>
    <lineage>
        <taxon>Eukaryota</taxon>
        <taxon>Fungi</taxon>
        <taxon>Dikarya</taxon>
        <taxon>Ascomycota</taxon>
        <taxon>Pezizomycotina</taxon>
        <taxon>Eurotiomycetes</taxon>
        <taxon>Eurotiomycetidae</taxon>
        <taxon>Eurotiales</taxon>
        <taxon>Aspergillaceae</taxon>
        <taxon>Aspergillus</taxon>
        <taxon>Aspergillus subgen. Circumdati</taxon>
    </lineage>
</organism>
<evidence type="ECO:0000313" key="2">
    <source>
        <dbReference type="EMBL" id="PYH99517.1"/>
    </source>
</evidence>
<reference evidence="2 3" key="1">
    <citation type="submission" date="2018-02" db="EMBL/GenBank/DDBJ databases">
        <title>The genomes of Aspergillus section Nigri reveals drivers in fungal speciation.</title>
        <authorList>
            <consortium name="DOE Joint Genome Institute"/>
            <person name="Vesth T.C."/>
            <person name="Nybo J."/>
            <person name="Theobald S."/>
            <person name="Brandl J."/>
            <person name="Frisvad J.C."/>
            <person name="Nielsen K.F."/>
            <person name="Lyhne E.K."/>
            <person name="Kogle M.E."/>
            <person name="Kuo A."/>
            <person name="Riley R."/>
            <person name="Clum A."/>
            <person name="Nolan M."/>
            <person name="Lipzen A."/>
            <person name="Salamov A."/>
            <person name="Henrissat B."/>
            <person name="Wiebenga A."/>
            <person name="De vries R.P."/>
            <person name="Grigoriev I.V."/>
            <person name="Mortensen U.H."/>
            <person name="Andersen M.R."/>
            <person name="Baker S.E."/>
        </authorList>
    </citation>
    <scope>NUCLEOTIDE SEQUENCE [LARGE SCALE GENOMIC DNA]</scope>
    <source>
        <strain evidence="2 3">CBS 707.79</strain>
    </source>
</reference>
<name>A0A319DZ82_9EURO</name>
<dbReference type="AlphaFoldDB" id="A0A319DZ82"/>
<keyword evidence="3" id="KW-1185">Reference proteome</keyword>